<dbReference type="RefSeq" id="WP_054465065.1">
    <property type="nucleotide sequence ID" value="NZ_CP159837.1"/>
</dbReference>
<reference evidence="1" key="1">
    <citation type="submission" date="2024-07" db="EMBL/GenBank/DDBJ databases">
        <authorList>
            <person name="Kim Y.J."/>
            <person name="Jeong J.Y."/>
        </authorList>
    </citation>
    <scope>NUCLEOTIDE SEQUENCE</scope>
    <source>
        <strain evidence="1">GIHE-MW2</strain>
    </source>
</reference>
<accession>A0AAU8JGF1</accession>
<gene>
    <name evidence="1" type="ORF">ABWT76_000379</name>
</gene>
<dbReference type="InterPro" id="IPR054053">
    <property type="entry name" value="DUF6887"/>
</dbReference>
<dbReference type="EMBL" id="CP159837">
    <property type="protein sequence ID" value="XCM37609.1"/>
    <property type="molecule type" value="Genomic_DNA"/>
</dbReference>
<evidence type="ECO:0000313" key="1">
    <source>
        <dbReference type="EMBL" id="XCM37609.1"/>
    </source>
</evidence>
<organism evidence="1">
    <name type="scientific">Planktothricoides raciborskii GIHE-MW2</name>
    <dbReference type="NCBI Taxonomy" id="2792601"/>
    <lineage>
        <taxon>Bacteria</taxon>
        <taxon>Bacillati</taxon>
        <taxon>Cyanobacteriota</taxon>
        <taxon>Cyanophyceae</taxon>
        <taxon>Oscillatoriophycideae</taxon>
        <taxon>Oscillatoriales</taxon>
        <taxon>Oscillatoriaceae</taxon>
        <taxon>Planktothricoides</taxon>
    </lineage>
</organism>
<name>A0AAU8JGF1_9CYAN</name>
<sequence length="73" mass="8724">MIEPNFQAMSQKELQKYMLAHRDSQEAFYAYIDRLHQEGNWVEMPPVDSVEDLEQYPEFTARFRKDSLPKNQG</sequence>
<protein>
    <submittedName>
        <fullName evidence="1">Uncharacterized protein</fullName>
    </submittedName>
</protein>
<dbReference type="Pfam" id="PF21826">
    <property type="entry name" value="DUF6887"/>
    <property type="match status" value="1"/>
</dbReference>
<proteinExistence type="predicted"/>
<dbReference type="AlphaFoldDB" id="A0AAU8JGF1"/>